<protein>
    <submittedName>
        <fullName evidence="6">4-hydroxy-3-methylbut-2-enyl diphosphate reductase</fullName>
        <ecNumber evidence="6">1.17.7.4</ecNumber>
    </submittedName>
</protein>
<dbReference type="Proteomes" id="UP000886198">
    <property type="component" value="Unassembled WGS sequence"/>
</dbReference>
<accession>A0A7C1CXR2</accession>
<evidence type="ECO:0000256" key="4">
    <source>
        <dbReference type="ARBA" id="ARBA00023004"/>
    </source>
</evidence>
<dbReference type="GO" id="GO:0051745">
    <property type="term" value="F:4-hydroxy-3-methylbut-2-enyl diphosphate reductase activity"/>
    <property type="evidence" value="ECO:0007669"/>
    <property type="project" value="UniProtKB-EC"/>
</dbReference>
<dbReference type="NCBIfam" id="TIGR00216">
    <property type="entry name" value="ispH_lytB"/>
    <property type="match status" value="1"/>
</dbReference>
<dbReference type="GO" id="GO:0046872">
    <property type="term" value="F:metal ion binding"/>
    <property type="evidence" value="ECO:0007669"/>
    <property type="project" value="UniProtKB-KW"/>
</dbReference>
<sequence>VQLARSVGFCYGVDRAVSEAIKLLKSGKKVYATGEIVHNEKVMNDLKELGLEMIEDTLLSERHEGIAIIRAHGIDPSSEEKLRRVFDEVIDLTCPIVYNVFSLAVDLEQQGNFVVVFGKRNHPEVTALSGRLKSYLIVQPGEDYDWVLKELEGIERVAIVSQTTMSNVDFEGFASFVQTRLGEKATVYNTICKVTIQRESEAERLARISDTVIVIGGRNSSNTKKLVKIVQRLGKKALHVTDLKDLPRGDMGKVALISGTSTPYEQIQKILDYIDNNREVTDNGRENESAR</sequence>
<dbReference type="GO" id="GO:0051539">
    <property type="term" value="F:4 iron, 4 sulfur cluster binding"/>
    <property type="evidence" value="ECO:0007669"/>
    <property type="project" value="UniProtKB-KW"/>
</dbReference>
<gene>
    <name evidence="6" type="primary">ispH</name>
    <name evidence="6" type="ORF">ENN47_02900</name>
</gene>
<reference evidence="6" key="1">
    <citation type="journal article" date="2020" name="mSystems">
        <title>Genome- and Community-Level Interaction Insights into Carbon Utilization and Element Cycling Functions of Hydrothermarchaeota in Hydrothermal Sediment.</title>
        <authorList>
            <person name="Zhou Z."/>
            <person name="Liu Y."/>
            <person name="Xu W."/>
            <person name="Pan J."/>
            <person name="Luo Z.H."/>
            <person name="Li M."/>
        </authorList>
    </citation>
    <scope>NUCLEOTIDE SEQUENCE [LARGE SCALE GENOMIC DNA]</scope>
    <source>
        <strain evidence="6">SpSt-1179</strain>
    </source>
</reference>
<dbReference type="EC" id="1.17.7.4" evidence="6"/>
<dbReference type="AlphaFoldDB" id="A0A7C1CXR2"/>
<dbReference type="Gene3D" id="3.40.50.11270">
    <property type="match status" value="1"/>
</dbReference>
<evidence type="ECO:0000313" key="6">
    <source>
        <dbReference type="EMBL" id="HDP77133.1"/>
    </source>
</evidence>
<dbReference type="PANTHER" id="PTHR30426:SF0">
    <property type="entry name" value="4-HYDROXY-3-METHYLBUT-2-ENYL DIPHOSPHATE REDUCTASE"/>
    <property type="match status" value="1"/>
</dbReference>
<keyword evidence="3" id="KW-0479">Metal-binding</keyword>
<proteinExistence type="predicted"/>
<dbReference type="Gene3D" id="3.40.1010.20">
    <property type="entry name" value="4-hydroxy-3-methylbut-2-enyl diphosphate reductase, catalytic domain"/>
    <property type="match status" value="2"/>
</dbReference>
<evidence type="ECO:0000256" key="3">
    <source>
        <dbReference type="ARBA" id="ARBA00022723"/>
    </source>
</evidence>
<evidence type="ECO:0000256" key="5">
    <source>
        <dbReference type="ARBA" id="ARBA00023014"/>
    </source>
</evidence>
<feature type="non-terminal residue" evidence="6">
    <location>
        <position position="1"/>
    </location>
</feature>
<dbReference type="EMBL" id="DSBT01000083">
    <property type="protein sequence ID" value="HDP77133.1"/>
    <property type="molecule type" value="Genomic_DNA"/>
</dbReference>
<evidence type="ECO:0000256" key="1">
    <source>
        <dbReference type="ARBA" id="ARBA00001966"/>
    </source>
</evidence>
<comment type="caution">
    <text evidence="6">The sequence shown here is derived from an EMBL/GenBank/DDBJ whole genome shotgun (WGS) entry which is preliminary data.</text>
</comment>
<name>A0A7C1CXR2_9BACT</name>
<dbReference type="GO" id="GO:0019288">
    <property type="term" value="P:isopentenyl diphosphate biosynthetic process, methylerythritol 4-phosphate pathway"/>
    <property type="evidence" value="ECO:0007669"/>
    <property type="project" value="InterPro"/>
</dbReference>
<dbReference type="InterPro" id="IPR003451">
    <property type="entry name" value="LytB/IspH"/>
</dbReference>
<evidence type="ECO:0000256" key="2">
    <source>
        <dbReference type="ARBA" id="ARBA00022485"/>
    </source>
</evidence>
<dbReference type="CDD" id="cd13944">
    <property type="entry name" value="lytB_ispH"/>
    <property type="match status" value="1"/>
</dbReference>
<organism evidence="6">
    <name type="scientific">Mesotoga infera</name>
    <dbReference type="NCBI Taxonomy" id="1236046"/>
    <lineage>
        <taxon>Bacteria</taxon>
        <taxon>Thermotogati</taxon>
        <taxon>Thermotogota</taxon>
        <taxon>Thermotogae</taxon>
        <taxon>Kosmotogales</taxon>
        <taxon>Kosmotogaceae</taxon>
        <taxon>Mesotoga</taxon>
    </lineage>
</organism>
<dbReference type="GO" id="GO:0050992">
    <property type="term" value="P:dimethylallyl diphosphate biosynthetic process"/>
    <property type="evidence" value="ECO:0007669"/>
    <property type="project" value="InterPro"/>
</dbReference>
<keyword evidence="2" id="KW-0004">4Fe-4S</keyword>
<dbReference type="PANTHER" id="PTHR30426">
    <property type="entry name" value="4-HYDROXY-3-METHYLBUT-2-ENYL DIPHOSPHATE REDUCTASE"/>
    <property type="match status" value="1"/>
</dbReference>
<dbReference type="Pfam" id="PF02401">
    <property type="entry name" value="LYTB"/>
    <property type="match status" value="1"/>
</dbReference>
<keyword evidence="6" id="KW-0560">Oxidoreductase</keyword>
<keyword evidence="4" id="KW-0408">Iron</keyword>
<keyword evidence="5" id="KW-0411">Iron-sulfur</keyword>
<comment type="cofactor">
    <cofactor evidence="1">
        <name>[4Fe-4S] cluster</name>
        <dbReference type="ChEBI" id="CHEBI:49883"/>
    </cofactor>
</comment>